<proteinExistence type="predicted"/>
<dbReference type="PANTHER" id="PTHR34387:SF1">
    <property type="entry name" value="PERIPLASMIC IMMUNOGENIC PROTEIN"/>
    <property type="match status" value="1"/>
</dbReference>
<organism evidence="1 2">
    <name type="scientific">Sphingomonas kyeonggiensis</name>
    <dbReference type="NCBI Taxonomy" id="1268553"/>
    <lineage>
        <taxon>Bacteria</taxon>
        <taxon>Pseudomonadati</taxon>
        <taxon>Pseudomonadota</taxon>
        <taxon>Alphaproteobacteria</taxon>
        <taxon>Sphingomonadales</taxon>
        <taxon>Sphingomonadaceae</taxon>
        <taxon>Sphingomonas</taxon>
    </lineage>
</organism>
<dbReference type="Pfam" id="PF04402">
    <property type="entry name" value="SIMPL"/>
    <property type="match status" value="1"/>
</dbReference>
<dbReference type="AlphaFoldDB" id="A0A7W6NWE6"/>
<evidence type="ECO:0008006" key="3">
    <source>
        <dbReference type="Google" id="ProtNLM"/>
    </source>
</evidence>
<accession>A0A7W6NWE6</accession>
<dbReference type="RefSeq" id="WP_183996337.1">
    <property type="nucleotide sequence ID" value="NZ_JACIEH010000001.1"/>
</dbReference>
<keyword evidence="2" id="KW-1185">Reference proteome</keyword>
<dbReference type="EMBL" id="JACIEH010000001">
    <property type="protein sequence ID" value="MBB4098138.1"/>
    <property type="molecule type" value="Genomic_DNA"/>
</dbReference>
<dbReference type="InterPro" id="IPR007497">
    <property type="entry name" value="SIMPL/DUF541"/>
</dbReference>
<protein>
    <recommendedName>
        <fullName evidence="3">DUF541 domain-containing protein</fullName>
    </recommendedName>
</protein>
<dbReference type="Proteomes" id="UP000557392">
    <property type="component" value="Unassembled WGS sequence"/>
</dbReference>
<sequence>MRSLMLGAGVALRACVGGGALAQDKPEPPRIDVVAGGTIELPAEIAAIRYVVRGEGQTADEATRALVARKEQVERALGQFSDTKLDIRTGTMRVQEVRSAECRRGEMGMQQPRLSTGPCAVQGHIADMNVTVTVSPIDRAGTLTGAVAQAGGSDVSMAQFALRDPAAARRKAMAVALANGKAQAEAIAAASGAKLGPLLRVTDFDARDGLIAQDIGSLPRVVTVSGANSLASVPVAINPDKVTILARLTLSYEIVR</sequence>
<dbReference type="GO" id="GO:0006974">
    <property type="term" value="P:DNA damage response"/>
    <property type="evidence" value="ECO:0007669"/>
    <property type="project" value="TreeGrafter"/>
</dbReference>
<dbReference type="Gene3D" id="3.30.110.170">
    <property type="entry name" value="Protein of unknown function (DUF541), domain 1"/>
    <property type="match status" value="1"/>
</dbReference>
<evidence type="ECO:0000313" key="2">
    <source>
        <dbReference type="Proteomes" id="UP000557392"/>
    </source>
</evidence>
<dbReference type="Gene3D" id="3.30.70.2970">
    <property type="entry name" value="Protein of unknown function (DUF541), domain 2"/>
    <property type="match status" value="1"/>
</dbReference>
<dbReference type="PANTHER" id="PTHR34387">
    <property type="entry name" value="SLR1258 PROTEIN"/>
    <property type="match status" value="1"/>
</dbReference>
<dbReference type="InterPro" id="IPR052022">
    <property type="entry name" value="26kDa_periplasmic_antigen"/>
</dbReference>
<gene>
    <name evidence="1" type="ORF">GGR46_001671</name>
</gene>
<reference evidence="1 2" key="1">
    <citation type="submission" date="2020-08" db="EMBL/GenBank/DDBJ databases">
        <title>Genomic Encyclopedia of Type Strains, Phase IV (KMG-IV): sequencing the most valuable type-strain genomes for metagenomic binning, comparative biology and taxonomic classification.</title>
        <authorList>
            <person name="Goeker M."/>
        </authorList>
    </citation>
    <scope>NUCLEOTIDE SEQUENCE [LARGE SCALE GENOMIC DNA]</scope>
    <source>
        <strain evidence="1 2">DSM 101806</strain>
    </source>
</reference>
<evidence type="ECO:0000313" key="1">
    <source>
        <dbReference type="EMBL" id="MBB4098138.1"/>
    </source>
</evidence>
<name>A0A7W6NWE6_9SPHN</name>
<comment type="caution">
    <text evidence="1">The sequence shown here is derived from an EMBL/GenBank/DDBJ whole genome shotgun (WGS) entry which is preliminary data.</text>
</comment>